<gene>
    <name evidence="1" type="ordered locus">PNF2_40</name>
</gene>
<dbReference type="GeneID" id="61136382"/>
<organism evidence="1 2">
    <name type="scientific">Nocardia farcinica (strain IFM 10152)</name>
    <dbReference type="NCBI Taxonomy" id="247156"/>
    <lineage>
        <taxon>Bacteria</taxon>
        <taxon>Bacillati</taxon>
        <taxon>Actinomycetota</taxon>
        <taxon>Actinomycetes</taxon>
        <taxon>Mycobacteriales</taxon>
        <taxon>Nocardiaceae</taxon>
        <taxon>Nocardia</taxon>
    </lineage>
</organism>
<reference evidence="1 2" key="1">
    <citation type="journal article" date="2004" name="Proc. Natl. Acad. Sci. U.S.A.">
        <title>The complete genomic sequence of Nocardia farcinica IFM 10152.</title>
        <authorList>
            <person name="Ishikawa J."/>
            <person name="Yamashita A."/>
            <person name="Mikami Y."/>
            <person name="Hoshino Y."/>
            <person name="Kurita H."/>
            <person name="Hotta K."/>
            <person name="Shiba T."/>
            <person name="Hattori M."/>
        </authorList>
    </citation>
    <scope>NUCLEOTIDE SEQUENCE [LARGE SCALE GENOMIC DNA]</scope>
    <source>
        <strain evidence="1 2">IFM 10152</strain>
        <plasmid evidence="2">Plasmid pNF2</plasmid>
    </source>
</reference>
<accession>Q5YMA2</accession>
<name>Q5YMA2_NOCFA</name>
<dbReference type="EMBL" id="AP006620">
    <property type="protein sequence ID" value="BAD60689.1"/>
    <property type="molecule type" value="Genomic_DNA"/>
</dbReference>
<evidence type="ECO:0000313" key="1">
    <source>
        <dbReference type="EMBL" id="BAD60689.1"/>
    </source>
</evidence>
<dbReference type="KEGG" id="nfa:PNF2_40"/>
<dbReference type="HOGENOM" id="CLU_2899647_0_0_11"/>
<dbReference type="OrthoDB" id="8481957at2"/>
<dbReference type="RefSeq" id="WP_011212371.1">
    <property type="nucleotide sequence ID" value="NC_006363.1"/>
</dbReference>
<keyword evidence="1" id="KW-0614">Plasmid</keyword>
<dbReference type="Proteomes" id="UP000006820">
    <property type="component" value="Plasmid pNF2"/>
</dbReference>
<proteinExistence type="predicted"/>
<protein>
    <submittedName>
        <fullName evidence="1">Uncharacterized protein</fullName>
    </submittedName>
</protein>
<geneLocation type="plasmid" evidence="1 2">
    <name>pNF2</name>
</geneLocation>
<dbReference type="AlphaFoldDB" id="Q5YMA2"/>
<evidence type="ECO:0000313" key="2">
    <source>
        <dbReference type="Proteomes" id="UP000006820"/>
    </source>
</evidence>
<sequence>MTARRGKPQLVEIDADLLAAVKAEAKRRQMTYRAFFESALSRELEVSRRIEVVEAEQLKIAG</sequence>
<keyword evidence="2" id="KW-1185">Reference proteome</keyword>